<comment type="caution">
    <text evidence="1">The sequence shown here is derived from an EMBL/GenBank/DDBJ whole genome shotgun (WGS) entry which is preliminary data.</text>
</comment>
<dbReference type="SUPFAM" id="SSF55961">
    <property type="entry name" value="Bet v1-like"/>
    <property type="match status" value="1"/>
</dbReference>
<evidence type="ECO:0000313" key="2">
    <source>
        <dbReference type="Proteomes" id="UP001187192"/>
    </source>
</evidence>
<keyword evidence="2" id="KW-1185">Reference proteome</keyword>
<evidence type="ECO:0008006" key="3">
    <source>
        <dbReference type="Google" id="ProtNLM"/>
    </source>
</evidence>
<dbReference type="Proteomes" id="UP001187192">
    <property type="component" value="Unassembled WGS sequence"/>
</dbReference>
<reference evidence="1" key="1">
    <citation type="submission" date="2023-07" db="EMBL/GenBank/DDBJ databases">
        <title>draft genome sequence of fig (Ficus carica).</title>
        <authorList>
            <person name="Takahashi T."/>
            <person name="Nishimura K."/>
        </authorList>
    </citation>
    <scope>NUCLEOTIDE SEQUENCE</scope>
</reference>
<name>A0AA88AP25_FICCA</name>
<dbReference type="Gene3D" id="3.30.530.20">
    <property type="match status" value="1"/>
</dbReference>
<sequence length="52" mass="6087">MRRTRRDRELQQEYEVSIVQVTGIDDQGGSSVKWTLEFAKLNDDILSPTKYL</sequence>
<dbReference type="AlphaFoldDB" id="A0AA88AP25"/>
<organism evidence="1 2">
    <name type="scientific">Ficus carica</name>
    <name type="common">Common fig</name>
    <dbReference type="NCBI Taxonomy" id="3494"/>
    <lineage>
        <taxon>Eukaryota</taxon>
        <taxon>Viridiplantae</taxon>
        <taxon>Streptophyta</taxon>
        <taxon>Embryophyta</taxon>
        <taxon>Tracheophyta</taxon>
        <taxon>Spermatophyta</taxon>
        <taxon>Magnoliopsida</taxon>
        <taxon>eudicotyledons</taxon>
        <taxon>Gunneridae</taxon>
        <taxon>Pentapetalae</taxon>
        <taxon>rosids</taxon>
        <taxon>fabids</taxon>
        <taxon>Rosales</taxon>
        <taxon>Moraceae</taxon>
        <taxon>Ficeae</taxon>
        <taxon>Ficus</taxon>
    </lineage>
</organism>
<accession>A0AA88AP25</accession>
<evidence type="ECO:0000313" key="1">
    <source>
        <dbReference type="EMBL" id="GMN43731.1"/>
    </source>
</evidence>
<proteinExistence type="predicted"/>
<dbReference type="EMBL" id="BTGU01000017">
    <property type="protein sequence ID" value="GMN43731.1"/>
    <property type="molecule type" value="Genomic_DNA"/>
</dbReference>
<dbReference type="InterPro" id="IPR023393">
    <property type="entry name" value="START-like_dom_sf"/>
</dbReference>
<protein>
    <recommendedName>
        <fullName evidence="3">Bet v I/Major latex protein domain-containing protein</fullName>
    </recommendedName>
</protein>
<gene>
    <name evidence="1" type="ORF">TIFTF001_012944</name>
</gene>
<dbReference type="Gramene" id="FCD_00019216-RA">
    <property type="protein sequence ID" value="FCD_00019216-RA:cds"/>
    <property type="gene ID" value="FCD_00019216"/>
</dbReference>